<dbReference type="PANTHER" id="PTHR43115:SF4">
    <property type="entry name" value="DEHYDROGENASE_REDUCTASE SDR FAMILY MEMBER 11"/>
    <property type="match status" value="1"/>
</dbReference>
<protein>
    <submittedName>
        <fullName evidence="3">SDR family oxidoreductase</fullName>
    </submittedName>
</protein>
<dbReference type="PROSITE" id="PS00061">
    <property type="entry name" value="ADH_SHORT"/>
    <property type="match status" value="1"/>
</dbReference>
<gene>
    <name evidence="3" type="ORF">OJ962_31540</name>
</gene>
<reference evidence="3" key="1">
    <citation type="submission" date="2022-10" db="EMBL/GenBank/DDBJ databases">
        <title>The WGS of Solirubrobacter sp. CPCC 204708.</title>
        <authorList>
            <person name="Jiang Z."/>
        </authorList>
    </citation>
    <scope>NUCLEOTIDE SEQUENCE</scope>
    <source>
        <strain evidence="3">CPCC 204708</strain>
    </source>
</reference>
<dbReference type="InterPro" id="IPR002347">
    <property type="entry name" value="SDR_fam"/>
</dbReference>
<dbReference type="InterPro" id="IPR036291">
    <property type="entry name" value="NAD(P)-bd_dom_sf"/>
</dbReference>
<dbReference type="PANTHER" id="PTHR43115">
    <property type="entry name" value="DEHYDROGENASE/REDUCTASE SDR FAMILY MEMBER 11"/>
    <property type="match status" value="1"/>
</dbReference>
<dbReference type="Gene3D" id="3.40.50.720">
    <property type="entry name" value="NAD(P)-binding Rossmann-like Domain"/>
    <property type="match status" value="1"/>
</dbReference>
<dbReference type="RefSeq" id="WP_202953872.1">
    <property type="nucleotide sequence ID" value="NZ_JAPCID010000073.1"/>
</dbReference>
<dbReference type="InterPro" id="IPR020904">
    <property type="entry name" value="Sc_DH/Rdtase_CS"/>
</dbReference>
<evidence type="ECO:0000256" key="1">
    <source>
        <dbReference type="ARBA" id="ARBA00006484"/>
    </source>
</evidence>
<dbReference type="Proteomes" id="UP001147700">
    <property type="component" value="Unassembled WGS sequence"/>
</dbReference>
<comment type="caution">
    <text evidence="3">The sequence shown here is derived from an EMBL/GenBank/DDBJ whole genome shotgun (WGS) entry which is preliminary data.</text>
</comment>
<comment type="similarity">
    <text evidence="1">Belongs to the short-chain dehydrogenases/reductases (SDR) family.</text>
</comment>
<dbReference type="EMBL" id="JAPCID010000073">
    <property type="protein sequence ID" value="MDA0142061.1"/>
    <property type="molecule type" value="Genomic_DNA"/>
</dbReference>
<sequence>MDKVMVIAGASTGIGAATARQAAEAGYRVVLGARSQDKLEQLAQEIGGIAVQCDVSEYAQVEALAQRALDEFGRIDAVFANAGVGHPRGFEAGDPEDAKQMVITNVFGIYATIRATAQALRDTRGHLVITSSIAGRRALKGSLYSATKFAVTGMAEAARQDFNGTGVRTTLISPGMVQTPGFSHELEDVLTADDIARAVLFALAQPAHVDVNEILIRPTAQES</sequence>
<dbReference type="SUPFAM" id="SSF51735">
    <property type="entry name" value="NAD(P)-binding Rossmann-fold domains"/>
    <property type="match status" value="1"/>
</dbReference>
<proteinExistence type="inferred from homology"/>
<evidence type="ECO:0000313" key="3">
    <source>
        <dbReference type="EMBL" id="MDA0142061.1"/>
    </source>
</evidence>
<organism evidence="3 4">
    <name type="scientific">Solirubrobacter deserti</name>
    <dbReference type="NCBI Taxonomy" id="2282478"/>
    <lineage>
        <taxon>Bacteria</taxon>
        <taxon>Bacillati</taxon>
        <taxon>Actinomycetota</taxon>
        <taxon>Thermoleophilia</taxon>
        <taxon>Solirubrobacterales</taxon>
        <taxon>Solirubrobacteraceae</taxon>
        <taxon>Solirubrobacter</taxon>
    </lineage>
</organism>
<dbReference type="Pfam" id="PF00106">
    <property type="entry name" value="adh_short"/>
    <property type="match status" value="1"/>
</dbReference>
<evidence type="ECO:0000256" key="2">
    <source>
        <dbReference type="ARBA" id="ARBA00023002"/>
    </source>
</evidence>
<accession>A0ABT4RU06</accession>
<keyword evidence="2" id="KW-0560">Oxidoreductase</keyword>
<dbReference type="PRINTS" id="PR00081">
    <property type="entry name" value="GDHRDH"/>
</dbReference>
<keyword evidence="4" id="KW-1185">Reference proteome</keyword>
<evidence type="ECO:0000313" key="4">
    <source>
        <dbReference type="Proteomes" id="UP001147700"/>
    </source>
</evidence>
<name>A0ABT4RU06_9ACTN</name>